<proteinExistence type="predicted"/>
<keyword evidence="2" id="KW-0812">Transmembrane</keyword>
<evidence type="ECO:0000256" key="2">
    <source>
        <dbReference type="SAM" id="Phobius"/>
    </source>
</evidence>
<organism evidence="3">
    <name type="scientific">marine metagenome</name>
    <dbReference type="NCBI Taxonomy" id="408172"/>
    <lineage>
        <taxon>unclassified sequences</taxon>
        <taxon>metagenomes</taxon>
        <taxon>ecological metagenomes</taxon>
    </lineage>
</organism>
<evidence type="ECO:0000313" key="3">
    <source>
        <dbReference type="EMBL" id="SVA99774.1"/>
    </source>
</evidence>
<dbReference type="InterPro" id="IPR013320">
    <property type="entry name" value="ConA-like_dom_sf"/>
</dbReference>
<feature type="compositionally biased region" description="Low complexity" evidence="1">
    <location>
        <begin position="299"/>
        <end position="308"/>
    </location>
</feature>
<sequence>VRYRKSQEGLVIAGFALATVMIIALLVTFLSNRVIDMIATQNQVFFSKQAYWNSFSGMEIVTSKKIAGLEDKPSAAVSFATGSITIIPTTVPNNYLGGNKVSTITSTGSDAGGRSRAIKLEVGNPSSNYVLSFDGADDYVDIGDITGSSNIVDGIKTISFWMQADDITSHTDYLIDLNGVDYITKEDAEVTASPHISSPTYYVNAVSGEQTIAAVDTWYHVVIKTSTGIPPSDVDIGRLESTGFFDGVIDEVALWSVELTDDQIKTLYIQGLGFLATNIANANLVGFWNFNDTDDTTDDVSSNSNTGSVEGATYTGS</sequence>
<dbReference type="SUPFAM" id="SSF49899">
    <property type="entry name" value="Concanavalin A-like lectins/glucanases"/>
    <property type="match status" value="1"/>
</dbReference>
<protein>
    <recommendedName>
        <fullName evidence="4">LamG-like jellyroll fold domain-containing protein</fullName>
    </recommendedName>
</protein>
<keyword evidence="2" id="KW-1133">Transmembrane helix</keyword>
<evidence type="ECO:0008006" key="4">
    <source>
        <dbReference type="Google" id="ProtNLM"/>
    </source>
</evidence>
<feature type="region of interest" description="Disordered" evidence="1">
    <location>
        <begin position="297"/>
        <end position="317"/>
    </location>
</feature>
<name>A0A382AEJ0_9ZZZZ</name>
<feature type="transmembrane region" description="Helical" evidence="2">
    <location>
        <begin position="9"/>
        <end position="30"/>
    </location>
</feature>
<dbReference type="AlphaFoldDB" id="A0A382AEJ0"/>
<dbReference type="EMBL" id="UINC01024998">
    <property type="protein sequence ID" value="SVA99774.1"/>
    <property type="molecule type" value="Genomic_DNA"/>
</dbReference>
<feature type="non-terminal residue" evidence="3">
    <location>
        <position position="1"/>
    </location>
</feature>
<evidence type="ECO:0000256" key="1">
    <source>
        <dbReference type="SAM" id="MobiDB-lite"/>
    </source>
</evidence>
<accession>A0A382AEJ0</accession>
<dbReference type="Gene3D" id="2.60.120.200">
    <property type="match status" value="1"/>
</dbReference>
<keyword evidence="2" id="KW-0472">Membrane</keyword>
<reference evidence="3" key="1">
    <citation type="submission" date="2018-05" db="EMBL/GenBank/DDBJ databases">
        <authorList>
            <person name="Lanie J.A."/>
            <person name="Ng W.-L."/>
            <person name="Kazmierczak K.M."/>
            <person name="Andrzejewski T.M."/>
            <person name="Davidsen T.M."/>
            <person name="Wayne K.J."/>
            <person name="Tettelin H."/>
            <person name="Glass J.I."/>
            <person name="Rusch D."/>
            <person name="Podicherti R."/>
            <person name="Tsui H.-C.T."/>
            <person name="Winkler M.E."/>
        </authorList>
    </citation>
    <scope>NUCLEOTIDE SEQUENCE</scope>
</reference>
<gene>
    <name evidence="3" type="ORF">METZ01_LOCUS152628</name>
</gene>